<evidence type="ECO:0000256" key="2">
    <source>
        <dbReference type="ARBA" id="ARBA00023015"/>
    </source>
</evidence>
<dbReference type="PRINTS" id="PR00039">
    <property type="entry name" value="HTHLYSR"/>
</dbReference>
<comment type="similarity">
    <text evidence="1">Belongs to the LysR transcriptional regulatory family.</text>
</comment>
<evidence type="ECO:0000256" key="4">
    <source>
        <dbReference type="ARBA" id="ARBA00023163"/>
    </source>
</evidence>
<dbReference type="RefSeq" id="WP_115301780.1">
    <property type="nucleotide sequence ID" value="NZ_CAAAHO010000006.1"/>
</dbReference>
<evidence type="ECO:0000313" key="6">
    <source>
        <dbReference type="EMBL" id="STX27997.1"/>
    </source>
</evidence>
<dbReference type="Gene3D" id="3.40.190.290">
    <property type="match status" value="1"/>
</dbReference>
<dbReference type="PANTHER" id="PTHR30126">
    <property type="entry name" value="HTH-TYPE TRANSCRIPTIONAL REGULATOR"/>
    <property type="match status" value="1"/>
</dbReference>
<keyword evidence="4" id="KW-0804">Transcription</keyword>
<dbReference type="Pfam" id="PF00126">
    <property type="entry name" value="HTH_1"/>
    <property type="match status" value="1"/>
</dbReference>
<dbReference type="Pfam" id="PF03466">
    <property type="entry name" value="LysR_substrate"/>
    <property type="match status" value="1"/>
</dbReference>
<evidence type="ECO:0000256" key="3">
    <source>
        <dbReference type="ARBA" id="ARBA00023125"/>
    </source>
</evidence>
<evidence type="ECO:0000313" key="7">
    <source>
        <dbReference type="Proteomes" id="UP000254968"/>
    </source>
</evidence>
<dbReference type="Proteomes" id="UP000254968">
    <property type="component" value="Unassembled WGS sequence"/>
</dbReference>
<organism evidence="6 7">
    <name type="scientific">Legionella beliardensis</name>
    <dbReference type="NCBI Taxonomy" id="91822"/>
    <lineage>
        <taxon>Bacteria</taxon>
        <taxon>Pseudomonadati</taxon>
        <taxon>Pseudomonadota</taxon>
        <taxon>Gammaproteobacteria</taxon>
        <taxon>Legionellales</taxon>
        <taxon>Legionellaceae</taxon>
        <taxon>Legionella</taxon>
    </lineage>
</organism>
<dbReference type="GO" id="GO:0000976">
    <property type="term" value="F:transcription cis-regulatory region binding"/>
    <property type="evidence" value="ECO:0007669"/>
    <property type="project" value="TreeGrafter"/>
</dbReference>
<name>A0A378HYL8_9GAMM</name>
<reference evidence="6 7" key="1">
    <citation type="submission" date="2018-06" db="EMBL/GenBank/DDBJ databases">
        <authorList>
            <consortium name="Pathogen Informatics"/>
            <person name="Doyle S."/>
        </authorList>
    </citation>
    <scope>NUCLEOTIDE SEQUENCE [LARGE SCALE GENOMIC DNA]</scope>
    <source>
        <strain evidence="6 7">NCTC13315</strain>
    </source>
</reference>
<dbReference type="PANTHER" id="PTHR30126:SF40">
    <property type="entry name" value="HTH-TYPE TRANSCRIPTIONAL REGULATOR GLTR"/>
    <property type="match status" value="1"/>
</dbReference>
<evidence type="ECO:0000256" key="1">
    <source>
        <dbReference type="ARBA" id="ARBA00009437"/>
    </source>
</evidence>
<dbReference type="PROSITE" id="PS50931">
    <property type="entry name" value="HTH_LYSR"/>
    <property type="match status" value="1"/>
</dbReference>
<dbReference type="EMBL" id="UGNV01000001">
    <property type="protein sequence ID" value="STX27997.1"/>
    <property type="molecule type" value="Genomic_DNA"/>
</dbReference>
<dbReference type="AlphaFoldDB" id="A0A378HYL8"/>
<dbReference type="InterPro" id="IPR005119">
    <property type="entry name" value="LysR_subst-bd"/>
</dbReference>
<dbReference type="OrthoDB" id="8557381at2"/>
<sequence>MKLYSSLAIFLAVYQLKSFTDAAIKLGLTQESISTHIKKLERYFAKTLFERVGKKLIATKDAEDLALLISASFTNIDKIMTNFSTYSNVMESTIKIGCVNELARYIILPKIGVCLEKQMRLIMDDSFNTDEKVNHALLHEEIDFGVTTSKTSIKDLVYLELYQDTLSLVGTEHWANYLDKTCLENTYKSLKSLRWLTYDSELSLVKPYIETVFNKSASFIKPHLLYKDLYALLYAVGGGYGVTVLPDRVFTPQSRKEAIQIIYSPTVQPTYTSFLVYKSGRLRNKRMKFFRDVMMQNITLYETETFKKLYGN</sequence>
<accession>A0A378HYL8</accession>
<keyword evidence="2" id="KW-0805">Transcription regulation</keyword>
<feature type="domain" description="HTH lysR-type" evidence="5">
    <location>
        <begin position="1"/>
        <end position="59"/>
    </location>
</feature>
<proteinExistence type="inferred from homology"/>
<dbReference type="GO" id="GO:0003700">
    <property type="term" value="F:DNA-binding transcription factor activity"/>
    <property type="evidence" value="ECO:0007669"/>
    <property type="project" value="InterPro"/>
</dbReference>
<evidence type="ECO:0000259" key="5">
    <source>
        <dbReference type="PROSITE" id="PS50931"/>
    </source>
</evidence>
<dbReference type="SUPFAM" id="SSF46785">
    <property type="entry name" value="Winged helix' DNA-binding domain"/>
    <property type="match status" value="1"/>
</dbReference>
<dbReference type="CDD" id="cd05466">
    <property type="entry name" value="PBP2_LTTR_substrate"/>
    <property type="match status" value="1"/>
</dbReference>
<gene>
    <name evidence="6" type="primary">ampR_1</name>
    <name evidence="6" type="ORF">NCTC13315_00519</name>
</gene>
<keyword evidence="7" id="KW-1185">Reference proteome</keyword>
<dbReference type="InterPro" id="IPR036390">
    <property type="entry name" value="WH_DNA-bd_sf"/>
</dbReference>
<dbReference type="Gene3D" id="1.10.10.10">
    <property type="entry name" value="Winged helix-like DNA-binding domain superfamily/Winged helix DNA-binding domain"/>
    <property type="match status" value="1"/>
</dbReference>
<dbReference type="InterPro" id="IPR000847">
    <property type="entry name" value="LysR_HTH_N"/>
</dbReference>
<keyword evidence="3" id="KW-0238">DNA-binding</keyword>
<dbReference type="SUPFAM" id="SSF53850">
    <property type="entry name" value="Periplasmic binding protein-like II"/>
    <property type="match status" value="1"/>
</dbReference>
<protein>
    <submittedName>
        <fullName evidence="6">LysR family transcriptional regulator</fullName>
    </submittedName>
</protein>
<dbReference type="InterPro" id="IPR036388">
    <property type="entry name" value="WH-like_DNA-bd_sf"/>
</dbReference>